<gene>
    <name evidence="3" type="ORF">GTQ34_10190</name>
</gene>
<keyword evidence="3" id="KW-0032">Aminotransferase</keyword>
<dbReference type="GO" id="GO:0008483">
    <property type="term" value="F:transaminase activity"/>
    <property type="evidence" value="ECO:0007669"/>
    <property type="project" value="UniProtKB-KW"/>
</dbReference>
<dbReference type="Proteomes" id="UP000667650">
    <property type="component" value="Unassembled WGS sequence"/>
</dbReference>
<dbReference type="InterPro" id="IPR015421">
    <property type="entry name" value="PyrdxlP-dep_Trfase_major"/>
</dbReference>
<dbReference type="RefSeq" id="WP_166523713.1">
    <property type="nucleotide sequence ID" value="NZ_JAAABI010000003.1"/>
</dbReference>
<proteinExistence type="predicted"/>
<dbReference type="AlphaFoldDB" id="A0A964WXY8"/>
<dbReference type="SUPFAM" id="SSF53383">
    <property type="entry name" value="PLP-dependent transferases"/>
    <property type="match status" value="1"/>
</dbReference>
<dbReference type="InterPro" id="IPR015422">
    <property type="entry name" value="PyrdxlP-dep_Trfase_small"/>
</dbReference>
<dbReference type="PANTHER" id="PTHR43586">
    <property type="entry name" value="CYSTEINE DESULFURASE"/>
    <property type="match status" value="1"/>
</dbReference>
<evidence type="ECO:0000313" key="4">
    <source>
        <dbReference type="Proteomes" id="UP000667650"/>
    </source>
</evidence>
<accession>A0A964WXY8</accession>
<dbReference type="Gene3D" id="3.90.1150.10">
    <property type="entry name" value="Aspartate Aminotransferase, domain 1"/>
    <property type="match status" value="1"/>
</dbReference>
<keyword evidence="1" id="KW-0663">Pyridoxal phosphate</keyword>
<evidence type="ECO:0000259" key="2">
    <source>
        <dbReference type="Pfam" id="PF00266"/>
    </source>
</evidence>
<dbReference type="InterPro" id="IPR015424">
    <property type="entry name" value="PyrdxlP-dep_Trfase"/>
</dbReference>
<evidence type="ECO:0000256" key="1">
    <source>
        <dbReference type="ARBA" id="ARBA00022898"/>
    </source>
</evidence>
<dbReference type="InterPro" id="IPR000192">
    <property type="entry name" value="Aminotrans_V_dom"/>
</dbReference>
<keyword evidence="4" id="KW-1185">Reference proteome</keyword>
<organism evidence="3 4">
    <name type="scientific">Flagellimonas ochracea</name>
    <dbReference type="NCBI Taxonomy" id="2696472"/>
    <lineage>
        <taxon>Bacteria</taxon>
        <taxon>Pseudomonadati</taxon>
        <taxon>Bacteroidota</taxon>
        <taxon>Flavobacteriia</taxon>
        <taxon>Flavobacteriales</taxon>
        <taxon>Flavobacteriaceae</taxon>
        <taxon>Flagellimonas</taxon>
    </lineage>
</organism>
<reference evidence="3" key="1">
    <citation type="submission" date="2020-01" db="EMBL/GenBank/DDBJ databases">
        <title>Muricauda ochracea sp. nov., isolated from a tidal flat of Garorim bay in Korea.</title>
        <authorList>
            <person name="Kim D."/>
            <person name="Yoo Y."/>
            <person name="Kim J.-J."/>
        </authorList>
    </citation>
    <scope>NUCLEOTIDE SEQUENCE</scope>
    <source>
        <strain evidence="3">JGD-17</strain>
    </source>
</reference>
<feature type="domain" description="Aminotransferase class V" evidence="2">
    <location>
        <begin position="49"/>
        <end position="351"/>
    </location>
</feature>
<dbReference type="Gene3D" id="3.40.640.10">
    <property type="entry name" value="Type I PLP-dependent aspartate aminotransferase-like (Major domain)"/>
    <property type="match status" value="1"/>
</dbReference>
<evidence type="ECO:0000313" key="3">
    <source>
        <dbReference type="EMBL" id="NAY92288.1"/>
    </source>
</evidence>
<name>A0A964WXY8_9FLAO</name>
<dbReference type="EMBL" id="JAAABI010000003">
    <property type="protein sequence ID" value="NAY92288.1"/>
    <property type="molecule type" value="Genomic_DNA"/>
</dbReference>
<keyword evidence="3" id="KW-0808">Transferase</keyword>
<dbReference type="PANTHER" id="PTHR43586:SF15">
    <property type="entry name" value="BLR3095 PROTEIN"/>
    <property type="match status" value="1"/>
</dbReference>
<protein>
    <submittedName>
        <fullName evidence="3">Aminotransferase class V-fold PLP-dependent enzyme</fullName>
    </submittedName>
</protein>
<comment type="caution">
    <text evidence="3">The sequence shown here is derived from an EMBL/GenBank/DDBJ whole genome shotgun (WGS) entry which is preliminary data.</text>
</comment>
<dbReference type="Pfam" id="PF00266">
    <property type="entry name" value="Aminotran_5"/>
    <property type="match status" value="1"/>
</dbReference>
<sequence>MQNLRKKFPVLQQCIYANTAATGLLSEDLMEWRQGHDLDYLIGGSEVKMKNFEKIPDIRSTVGDFFHCHPDDVALVPNFSMGLNIILEGLPKNQKALLLKEDYPSLNWPFESRNFKREYVEIDHRLEERIYDKVAGGAIDVLALSVVQWVNGIKIDLEFLKKLKKDFPNLMLIADGTQFCGTEPFNFGNSGIDILGSSGYKWLLAGFGNGFFLVKDEVKNRFDLKFTGYGSVAGDLSKRENIPFCRHLEPGHLASLNFGSLSFGLDFLNEIGVKHIQAQLSRLSKKSIEQFSALGLLEEAVVQRKQHSTIFNVSGDKALFHQLRDKEVVCSLRGKGIRLSFHFYNTEDEIETIAKILKANSAKL</sequence>